<accession>A0ACA9MUF0</accession>
<evidence type="ECO:0000313" key="2">
    <source>
        <dbReference type="Proteomes" id="UP000789525"/>
    </source>
</evidence>
<organism evidence="1 2">
    <name type="scientific">Acaulospora colombiana</name>
    <dbReference type="NCBI Taxonomy" id="27376"/>
    <lineage>
        <taxon>Eukaryota</taxon>
        <taxon>Fungi</taxon>
        <taxon>Fungi incertae sedis</taxon>
        <taxon>Mucoromycota</taxon>
        <taxon>Glomeromycotina</taxon>
        <taxon>Glomeromycetes</taxon>
        <taxon>Diversisporales</taxon>
        <taxon>Acaulosporaceae</taxon>
        <taxon>Acaulospora</taxon>
    </lineage>
</organism>
<dbReference type="EMBL" id="CAJVPT010015875">
    <property type="protein sequence ID" value="CAG8614776.1"/>
    <property type="molecule type" value="Genomic_DNA"/>
</dbReference>
<dbReference type="Proteomes" id="UP000789525">
    <property type="component" value="Unassembled WGS sequence"/>
</dbReference>
<reference evidence="1" key="1">
    <citation type="submission" date="2021-06" db="EMBL/GenBank/DDBJ databases">
        <authorList>
            <person name="Kallberg Y."/>
            <person name="Tangrot J."/>
            <person name="Rosling A."/>
        </authorList>
    </citation>
    <scope>NUCLEOTIDE SEQUENCE</scope>
    <source>
        <strain evidence="1">CL356</strain>
    </source>
</reference>
<gene>
    <name evidence="1" type="ORF">ACOLOM_LOCUS7133</name>
</gene>
<protein>
    <submittedName>
        <fullName evidence="1">494_t:CDS:1</fullName>
    </submittedName>
</protein>
<evidence type="ECO:0000313" key="1">
    <source>
        <dbReference type="EMBL" id="CAG8614776.1"/>
    </source>
</evidence>
<name>A0ACA9MUF0_9GLOM</name>
<proteinExistence type="predicted"/>
<sequence length="78" mass="8694">MGVCMEVWRGAGVERAMLLDSQLIFNSDERNRKASSKENGYFSSKCLFIAGLNGPQGQFDEQRYVPTYPSVGVVEIKS</sequence>
<comment type="caution">
    <text evidence="1">The sequence shown here is derived from an EMBL/GenBank/DDBJ whole genome shotgun (WGS) entry which is preliminary data.</text>
</comment>
<keyword evidence="2" id="KW-1185">Reference proteome</keyword>